<accession>A0A2P5FGR5</accession>
<dbReference type="InParanoid" id="A0A2P5FGR5"/>
<proteinExistence type="predicted"/>
<evidence type="ECO:0000256" key="1">
    <source>
        <dbReference type="SAM" id="Phobius"/>
    </source>
</evidence>
<keyword evidence="1" id="KW-0472">Membrane</keyword>
<sequence>MGTSHKPCSLKMLKIFNNARPVAIGVPTETKILTIILSNTTCGISSSSAPEPLPEFWVAGVSFVVGAGVPEKPLALAFALWALLVWFGLFEALGMRRVVVVIGLLGFHGEEFGM</sequence>
<evidence type="ECO:0000313" key="2">
    <source>
        <dbReference type="EMBL" id="PON96973.1"/>
    </source>
</evidence>
<gene>
    <name evidence="2" type="ORF">TorRG33x02_073520</name>
</gene>
<dbReference type="OrthoDB" id="10338717at2759"/>
<feature type="transmembrane region" description="Helical" evidence="1">
    <location>
        <begin position="74"/>
        <end position="93"/>
    </location>
</feature>
<protein>
    <recommendedName>
        <fullName evidence="4">Transmembrane protein</fullName>
    </recommendedName>
</protein>
<comment type="caution">
    <text evidence="2">The sequence shown here is derived from an EMBL/GenBank/DDBJ whole genome shotgun (WGS) entry which is preliminary data.</text>
</comment>
<evidence type="ECO:0008006" key="4">
    <source>
        <dbReference type="Google" id="ProtNLM"/>
    </source>
</evidence>
<evidence type="ECO:0000313" key="3">
    <source>
        <dbReference type="Proteomes" id="UP000237000"/>
    </source>
</evidence>
<reference evidence="3" key="1">
    <citation type="submission" date="2016-06" db="EMBL/GenBank/DDBJ databases">
        <title>Parallel loss of symbiosis genes in relatives of nitrogen-fixing non-legume Parasponia.</title>
        <authorList>
            <person name="Van Velzen R."/>
            <person name="Holmer R."/>
            <person name="Bu F."/>
            <person name="Rutten L."/>
            <person name="Van Zeijl A."/>
            <person name="Liu W."/>
            <person name="Santuari L."/>
            <person name="Cao Q."/>
            <person name="Sharma T."/>
            <person name="Shen D."/>
            <person name="Roswanjaya Y."/>
            <person name="Wardhani T."/>
            <person name="Kalhor M.S."/>
            <person name="Jansen J."/>
            <person name="Van den Hoogen J."/>
            <person name="Gungor B."/>
            <person name="Hartog M."/>
            <person name="Hontelez J."/>
            <person name="Verver J."/>
            <person name="Yang W.-C."/>
            <person name="Schijlen E."/>
            <person name="Repin R."/>
            <person name="Schilthuizen M."/>
            <person name="Schranz E."/>
            <person name="Heidstra R."/>
            <person name="Miyata K."/>
            <person name="Fedorova E."/>
            <person name="Kohlen W."/>
            <person name="Bisseling T."/>
            <person name="Smit S."/>
            <person name="Geurts R."/>
        </authorList>
    </citation>
    <scope>NUCLEOTIDE SEQUENCE [LARGE SCALE GENOMIC DNA]</scope>
    <source>
        <strain evidence="3">cv. RG33-2</strain>
    </source>
</reference>
<keyword evidence="1" id="KW-0812">Transmembrane</keyword>
<keyword evidence="1" id="KW-1133">Transmembrane helix</keyword>
<dbReference type="AlphaFoldDB" id="A0A2P5FGR5"/>
<organism evidence="2 3">
    <name type="scientific">Trema orientale</name>
    <name type="common">Charcoal tree</name>
    <name type="synonym">Celtis orientalis</name>
    <dbReference type="NCBI Taxonomy" id="63057"/>
    <lineage>
        <taxon>Eukaryota</taxon>
        <taxon>Viridiplantae</taxon>
        <taxon>Streptophyta</taxon>
        <taxon>Embryophyta</taxon>
        <taxon>Tracheophyta</taxon>
        <taxon>Spermatophyta</taxon>
        <taxon>Magnoliopsida</taxon>
        <taxon>eudicotyledons</taxon>
        <taxon>Gunneridae</taxon>
        <taxon>Pentapetalae</taxon>
        <taxon>rosids</taxon>
        <taxon>fabids</taxon>
        <taxon>Rosales</taxon>
        <taxon>Cannabaceae</taxon>
        <taxon>Trema</taxon>
    </lineage>
</organism>
<dbReference type="Proteomes" id="UP000237000">
    <property type="component" value="Unassembled WGS sequence"/>
</dbReference>
<name>A0A2P5FGR5_TREOI</name>
<keyword evidence="3" id="KW-1185">Reference proteome</keyword>
<dbReference type="EMBL" id="JXTC01000035">
    <property type="protein sequence ID" value="PON96973.1"/>
    <property type="molecule type" value="Genomic_DNA"/>
</dbReference>